<feature type="signal peptide" evidence="2">
    <location>
        <begin position="1"/>
        <end position="21"/>
    </location>
</feature>
<keyword evidence="4" id="KW-1185">Reference proteome</keyword>
<sequence length="368" mass="42486">MSTTRTIRLTVVCVLFPLSISSFLPVCNQGENCLLPDCFCSTFNHPLDPKEIPQIVYFGVDDGVKPEAEAYYNRLFGQERKNPNDCPISMTLYVSGEDTDYLALNEYYDRGFEIAVHSMSHTVIDTGEKLRAEAKGQRDNIINLSKNITEDMIHGWRSPYLRTAGDAQIEVLQNLSFAYDVSLLYTRKTMTDINPWPFTLDYGWTLSCEIQPCPTNRHPGFWVVPVNAMRDYGDWGACRFLDSCVNKPLSMNQTYKYIMDNFRSHYHGNRAPFGIHMHAKWFNKAEHVEAMDLVIHDLLEYDDVYIVNINQTLEWMKRPTELQFIERFRPWRCTSQSGSIITFHGILIFILAVLGIGFYVKLMSKLFG</sequence>
<dbReference type="PANTHER" id="PTHR45985:SF8">
    <property type="entry name" value="CHITIN DEACETYLASE-LIKE 9, ISOFORM A"/>
    <property type="match status" value="1"/>
</dbReference>
<protein>
    <recommendedName>
        <fullName evidence="5">NodB homology domain-containing protein</fullName>
    </recommendedName>
</protein>
<dbReference type="InterPro" id="IPR011330">
    <property type="entry name" value="Glyco_hydro/deAcase_b/a-brl"/>
</dbReference>
<name>A0A210Q8R7_MIZYE</name>
<keyword evidence="1" id="KW-1133">Transmembrane helix</keyword>
<dbReference type="PANTHER" id="PTHR45985">
    <property type="match status" value="1"/>
</dbReference>
<accession>A0A210Q8R7</accession>
<evidence type="ECO:0000256" key="1">
    <source>
        <dbReference type="SAM" id="Phobius"/>
    </source>
</evidence>
<dbReference type="Proteomes" id="UP000242188">
    <property type="component" value="Unassembled WGS sequence"/>
</dbReference>
<feature type="chain" id="PRO_5012849300" description="NodB homology domain-containing protein" evidence="2">
    <location>
        <begin position="22"/>
        <end position="368"/>
    </location>
</feature>
<organism evidence="3 4">
    <name type="scientific">Mizuhopecten yessoensis</name>
    <name type="common">Japanese scallop</name>
    <name type="synonym">Patinopecten yessoensis</name>
    <dbReference type="NCBI Taxonomy" id="6573"/>
    <lineage>
        <taxon>Eukaryota</taxon>
        <taxon>Metazoa</taxon>
        <taxon>Spiralia</taxon>
        <taxon>Lophotrochozoa</taxon>
        <taxon>Mollusca</taxon>
        <taxon>Bivalvia</taxon>
        <taxon>Autobranchia</taxon>
        <taxon>Pteriomorphia</taxon>
        <taxon>Pectinida</taxon>
        <taxon>Pectinoidea</taxon>
        <taxon>Pectinidae</taxon>
        <taxon>Mizuhopecten</taxon>
    </lineage>
</organism>
<dbReference type="AlphaFoldDB" id="A0A210Q8R7"/>
<gene>
    <name evidence="3" type="ORF">KP79_PYT13243</name>
</gene>
<feature type="transmembrane region" description="Helical" evidence="1">
    <location>
        <begin position="340"/>
        <end position="360"/>
    </location>
</feature>
<dbReference type="SUPFAM" id="SSF88713">
    <property type="entry name" value="Glycoside hydrolase/deacetylase"/>
    <property type="match status" value="1"/>
</dbReference>
<dbReference type="GO" id="GO:0005975">
    <property type="term" value="P:carbohydrate metabolic process"/>
    <property type="evidence" value="ECO:0007669"/>
    <property type="project" value="InterPro"/>
</dbReference>
<reference evidence="3 4" key="1">
    <citation type="journal article" date="2017" name="Nat. Ecol. Evol.">
        <title>Scallop genome provides insights into evolution of bilaterian karyotype and development.</title>
        <authorList>
            <person name="Wang S."/>
            <person name="Zhang J."/>
            <person name="Jiao W."/>
            <person name="Li J."/>
            <person name="Xun X."/>
            <person name="Sun Y."/>
            <person name="Guo X."/>
            <person name="Huan P."/>
            <person name="Dong B."/>
            <person name="Zhang L."/>
            <person name="Hu X."/>
            <person name="Sun X."/>
            <person name="Wang J."/>
            <person name="Zhao C."/>
            <person name="Wang Y."/>
            <person name="Wang D."/>
            <person name="Huang X."/>
            <person name="Wang R."/>
            <person name="Lv J."/>
            <person name="Li Y."/>
            <person name="Zhang Z."/>
            <person name="Liu B."/>
            <person name="Lu W."/>
            <person name="Hui Y."/>
            <person name="Liang J."/>
            <person name="Zhou Z."/>
            <person name="Hou R."/>
            <person name="Li X."/>
            <person name="Liu Y."/>
            <person name="Li H."/>
            <person name="Ning X."/>
            <person name="Lin Y."/>
            <person name="Zhao L."/>
            <person name="Xing Q."/>
            <person name="Dou J."/>
            <person name="Li Y."/>
            <person name="Mao J."/>
            <person name="Guo H."/>
            <person name="Dou H."/>
            <person name="Li T."/>
            <person name="Mu C."/>
            <person name="Jiang W."/>
            <person name="Fu Q."/>
            <person name="Fu X."/>
            <person name="Miao Y."/>
            <person name="Liu J."/>
            <person name="Yu Q."/>
            <person name="Li R."/>
            <person name="Liao H."/>
            <person name="Li X."/>
            <person name="Kong Y."/>
            <person name="Jiang Z."/>
            <person name="Chourrout D."/>
            <person name="Li R."/>
            <person name="Bao Z."/>
        </authorList>
    </citation>
    <scope>NUCLEOTIDE SEQUENCE [LARGE SCALE GENOMIC DNA]</scope>
    <source>
        <strain evidence="3 4">PY_sf001</strain>
    </source>
</reference>
<comment type="caution">
    <text evidence="3">The sequence shown here is derived from an EMBL/GenBank/DDBJ whole genome shotgun (WGS) entry which is preliminary data.</text>
</comment>
<evidence type="ECO:0000313" key="3">
    <source>
        <dbReference type="EMBL" id="OWF45133.1"/>
    </source>
</evidence>
<keyword evidence="1" id="KW-0812">Transmembrane</keyword>
<dbReference type="EMBL" id="NEDP02004568">
    <property type="protein sequence ID" value="OWF45133.1"/>
    <property type="molecule type" value="Genomic_DNA"/>
</dbReference>
<dbReference type="InterPro" id="IPR052740">
    <property type="entry name" value="CE4"/>
</dbReference>
<evidence type="ECO:0000313" key="4">
    <source>
        <dbReference type="Proteomes" id="UP000242188"/>
    </source>
</evidence>
<dbReference type="Gene3D" id="3.20.20.370">
    <property type="entry name" value="Glycoside hydrolase/deacetylase"/>
    <property type="match status" value="1"/>
</dbReference>
<dbReference type="OrthoDB" id="504708at2759"/>
<evidence type="ECO:0000256" key="2">
    <source>
        <dbReference type="SAM" id="SignalP"/>
    </source>
</evidence>
<keyword evidence="2" id="KW-0732">Signal</keyword>
<keyword evidence="1" id="KW-0472">Membrane</keyword>
<evidence type="ECO:0008006" key="5">
    <source>
        <dbReference type="Google" id="ProtNLM"/>
    </source>
</evidence>
<proteinExistence type="predicted"/>